<reference evidence="2 3" key="1">
    <citation type="submission" date="2017-08" db="EMBL/GenBank/DDBJ databases">
        <title>Infants hospitalized years apart are colonized by the same room-sourced microbial strains.</title>
        <authorList>
            <person name="Brooks B."/>
            <person name="Olm M.R."/>
            <person name="Firek B.A."/>
            <person name="Baker R."/>
            <person name="Thomas B.C."/>
            <person name="Morowitz M.J."/>
            <person name="Banfield J.F."/>
        </authorList>
    </citation>
    <scope>NUCLEOTIDE SEQUENCE [LARGE SCALE GENOMIC DNA]</scope>
    <source>
        <strain evidence="2">S2_003_000_R2_14</strain>
    </source>
</reference>
<dbReference type="GO" id="GO:0005524">
    <property type="term" value="F:ATP binding"/>
    <property type="evidence" value="ECO:0007669"/>
    <property type="project" value="InterPro"/>
</dbReference>
<dbReference type="Pfam" id="PF00270">
    <property type="entry name" value="DEAD"/>
    <property type="match status" value="1"/>
</dbReference>
<evidence type="ECO:0000313" key="2">
    <source>
        <dbReference type="EMBL" id="PZR09622.1"/>
    </source>
</evidence>
<proteinExistence type="predicted"/>
<dbReference type="GO" id="GO:0016818">
    <property type="term" value="F:hydrolase activity, acting on acid anhydrides, in phosphorus-containing anhydrides"/>
    <property type="evidence" value="ECO:0007669"/>
    <property type="project" value="InterPro"/>
</dbReference>
<dbReference type="InterPro" id="IPR011545">
    <property type="entry name" value="DEAD/DEAH_box_helicase_dom"/>
</dbReference>
<dbReference type="InterPro" id="IPR050742">
    <property type="entry name" value="Helicase_Restrict-Modif_Enz"/>
</dbReference>
<dbReference type="AlphaFoldDB" id="A0A2W5T3G0"/>
<dbReference type="GO" id="GO:0005829">
    <property type="term" value="C:cytosol"/>
    <property type="evidence" value="ECO:0007669"/>
    <property type="project" value="TreeGrafter"/>
</dbReference>
<evidence type="ECO:0000259" key="1">
    <source>
        <dbReference type="PROSITE" id="PS51192"/>
    </source>
</evidence>
<dbReference type="GO" id="GO:0006139">
    <property type="term" value="P:nucleobase-containing compound metabolic process"/>
    <property type="evidence" value="ECO:0007669"/>
    <property type="project" value="InterPro"/>
</dbReference>
<dbReference type="Gene3D" id="3.40.50.300">
    <property type="entry name" value="P-loop containing nucleotide triphosphate hydrolases"/>
    <property type="match status" value="2"/>
</dbReference>
<dbReference type="GO" id="GO:0004386">
    <property type="term" value="F:helicase activity"/>
    <property type="evidence" value="ECO:0007669"/>
    <property type="project" value="InterPro"/>
</dbReference>
<organism evidence="2 3">
    <name type="scientific">Archangium gephyra</name>
    <dbReference type="NCBI Taxonomy" id="48"/>
    <lineage>
        <taxon>Bacteria</taxon>
        <taxon>Pseudomonadati</taxon>
        <taxon>Myxococcota</taxon>
        <taxon>Myxococcia</taxon>
        <taxon>Myxococcales</taxon>
        <taxon>Cystobacterineae</taxon>
        <taxon>Archangiaceae</taxon>
        <taxon>Archangium</taxon>
    </lineage>
</organism>
<accession>A0A2W5T3G0</accession>
<dbReference type="InterPro" id="IPR006555">
    <property type="entry name" value="ATP-dep_Helicase_C"/>
</dbReference>
<dbReference type="InterPro" id="IPR027417">
    <property type="entry name" value="P-loop_NTPase"/>
</dbReference>
<dbReference type="GO" id="GO:0003676">
    <property type="term" value="F:nucleic acid binding"/>
    <property type="evidence" value="ECO:0007669"/>
    <property type="project" value="InterPro"/>
</dbReference>
<dbReference type="InterPro" id="IPR014001">
    <property type="entry name" value="Helicase_ATP-bd"/>
</dbReference>
<comment type="caution">
    <text evidence="2">The sequence shown here is derived from an EMBL/GenBank/DDBJ whole genome shotgun (WGS) entry which is preliminary data.</text>
</comment>
<protein>
    <recommendedName>
        <fullName evidence="1">Helicase ATP-binding domain-containing protein</fullName>
    </recommendedName>
</protein>
<dbReference type="SMART" id="SM00487">
    <property type="entry name" value="DEXDc"/>
    <property type="match status" value="1"/>
</dbReference>
<gene>
    <name evidence="2" type="ORF">DI536_22055</name>
</gene>
<evidence type="ECO:0000313" key="3">
    <source>
        <dbReference type="Proteomes" id="UP000249061"/>
    </source>
</evidence>
<dbReference type="EMBL" id="QFQP01000020">
    <property type="protein sequence ID" value="PZR09622.1"/>
    <property type="molecule type" value="Genomic_DNA"/>
</dbReference>
<dbReference type="PANTHER" id="PTHR47396:SF1">
    <property type="entry name" value="ATP-DEPENDENT HELICASE IRC3-RELATED"/>
    <property type="match status" value="1"/>
</dbReference>
<sequence>MPLRIPGPSPVVPKSPEALFETLRSRDPKIRALWAHQADLLRAYEKHLESRDVAVELPTGDGKTLVMLLIAEYRRQSRGERIAYLCPTRQLAHQVGERAREYGIPATVLVGSRKHYEPKDLAAFSTGSKIAITTYNGVFNTNPALSNDQCLVLDDAHAAENYVGSFWSLEISRSDHSDLYAALLELLADDLPDSLVQGLRRDDPSSEERRSVGMLLQPALWKHAVAMRDLIAAHVAGEKLQYPWSVLREHLDACNVFLSWNEILIRPLSPPVETHAPFWSANQRLYASATLGVGGELERATGVRKIVRLPLPAGRERRTSGRRLILLPQLSIDEGEVRRSVAELVTSEPRALVLCPNQWQAQVTQTELINQGVTKPILNETHVEDTLDEFTGQEAVLLLKNRYDGLDLPDDACRILVIDGLPDATNLQEKFLSERLRANALLVERVRTRITQALGRCTRNSTDYAVVLLVGGALTRRIVENEFQEGMAPELQVELTLGIQNSQDTTEAEVVATARDFLSESDVRGAVEQFVAVERGKREVRATPAAEALADSAQQELNYLYAAWSGNWEAALHAAKGAVDKLSGGKEVRPFQAFWLYLAASAAIRVAQDHKRPELLSEAKVLRDKALGFSTAISWFAGLQLPEIAAPATRRDPVEEVAVENALRELRELGAQGPRFDGSMKALLEDLKSEKAPIFEGGLARLGRLLGFESDRTGTEKGAPDSVWRVGNAVFIGFEAKSDVEADKEISITDTRQVSGHADWIREKYPAAKSADVVAVLATYQHRLDGDAVPHARDTKYLMIPAVQVIAQDLAAAMRAVRAEAGSASEDEMLVLLAKKLRDAKLLPRQLLERMSPLKSKVGGSAKAK</sequence>
<dbReference type="SUPFAM" id="SSF52540">
    <property type="entry name" value="P-loop containing nucleoside triphosphate hydrolases"/>
    <property type="match status" value="2"/>
</dbReference>
<name>A0A2W5T3G0_9BACT</name>
<dbReference type="PANTHER" id="PTHR47396">
    <property type="entry name" value="TYPE I RESTRICTION ENZYME ECOKI R PROTEIN"/>
    <property type="match status" value="1"/>
</dbReference>
<dbReference type="PROSITE" id="PS51192">
    <property type="entry name" value="HELICASE_ATP_BIND_1"/>
    <property type="match status" value="1"/>
</dbReference>
<feature type="domain" description="Helicase ATP-binding" evidence="1">
    <location>
        <begin position="44"/>
        <end position="309"/>
    </location>
</feature>
<dbReference type="SMART" id="SM00491">
    <property type="entry name" value="HELICc2"/>
    <property type="match status" value="1"/>
</dbReference>
<dbReference type="Pfam" id="PF13307">
    <property type="entry name" value="Helicase_C_2"/>
    <property type="match status" value="1"/>
</dbReference>
<dbReference type="Proteomes" id="UP000249061">
    <property type="component" value="Unassembled WGS sequence"/>
</dbReference>